<feature type="region of interest" description="Disordered" evidence="1">
    <location>
        <begin position="1"/>
        <end position="48"/>
    </location>
</feature>
<dbReference type="RefSeq" id="WP_048478281.1">
    <property type="nucleotide sequence ID" value="NZ_JBIRUD010000021.1"/>
</dbReference>
<organism evidence="2 3">
    <name type="scientific">Streptomyces roseus</name>
    <dbReference type="NCBI Taxonomy" id="66430"/>
    <lineage>
        <taxon>Bacteria</taxon>
        <taxon>Bacillati</taxon>
        <taxon>Actinomycetota</taxon>
        <taxon>Actinomycetes</taxon>
        <taxon>Kitasatosporales</taxon>
        <taxon>Streptomycetaceae</taxon>
        <taxon>Streptomyces</taxon>
    </lineage>
</organism>
<dbReference type="Proteomes" id="UP000035932">
    <property type="component" value="Unassembled WGS sequence"/>
</dbReference>
<feature type="region of interest" description="Disordered" evidence="1">
    <location>
        <begin position="185"/>
        <end position="235"/>
    </location>
</feature>
<feature type="compositionally biased region" description="Low complexity" evidence="1">
    <location>
        <begin position="39"/>
        <end position="48"/>
    </location>
</feature>
<dbReference type="AlphaFoldDB" id="A0A0J7AEX4"/>
<proteinExistence type="predicted"/>
<evidence type="ECO:0000313" key="3">
    <source>
        <dbReference type="Proteomes" id="UP000035932"/>
    </source>
</evidence>
<accession>A0A0J7AEX4</accession>
<dbReference type="EMBL" id="LFML01000085">
    <property type="protein sequence ID" value="KMO95756.1"/>
    <property type="molecule type" value="Genomic_DNA"/>
</dbReference>
<evidence type="ECO:0000313" key="2">
    <source>
        <dbReference type="EMBL" id="KMO95756.1"/>
    </source>
</evidence>
<protein>
    <submittedName>
        <fullName evidence="2">Uncharacterized protein</fullName>
    </submittedName>
</protein>
<evidence type="ECO:0000256" key="1">
    <source>
        <dbReference type="SAM" id="MobiDB-lite"/>
    </source>
</evidence>
<feature type="compositionally biased region" description="Basic and acidic residues" evidence="1">
    <location>
        <begin position="9"/>
        <end position="18"/>
    </location>
</feature>
<sequence length="235" mass="24729">MSSTLPPEPPDRPGRSGPDDTDGPEDASGPDGREDARGRSASSRGRLARWRSGSYRWQTLLAALVAAAAGIVVALVSRNPPPPPVPTPTRLSEPVVVTRTTRQDADPAYPPAGVAVTFDGTVQGLGPDSGVFAMVQRGDEKSNWPVAFAVVDRRSGTWQAVVHVPKPRLPLKYWAGVMPFSPRPNATPGTSPWPVAPPATEPAAPALDRLRREGPEAEGITGLTPLRPVAPPGSE</sequence>
<reference evidence="2 3" key="1">
    <citation type="submission" date="2015-06" db="EMBL/GenBank/DDBJ databases">
        <title>Recapitulation of the evolution of biosynthetic gene clusters reveals hidden chemical diversity on bacterial genomes.</title>
        <authorList>
            <person name="Cruz-Morales P."/>
            <person name="Martinez-Guerrero C."/>
            <person name="Morales-Escalante M.A."/>
            <person name="Yanez-Guerra L.A."/>
            <person name="Kopp J.F."/>
            <person name="Feldmann J."/>
            <person name="Ramos-Aboites H.E."/>
            <person name="Barona-Gomez F."/>
        </authorList>
    </citation>
    <scope>NUCLEOTIDE SEQUENCE [LARGE SCALE GENOMIC DNA]</scope>
    <source>
        <strain evidence="2 3">ATCC 31245</strain>
    </source>
</reference>
<dbReference type="STRING" id="66430.ACS04_21245"/>
<keyword evidence="3" id="KW-1185">Reference proteome</keyword>
<gene>
    <name evidence="2" type="ORF">ACS04_21245</name>
</gene>
<name>A0A0J7AEX4_9ACTN</name>
<dbReference type="PATRIC" id="fig|66430.4.peg.7095"/>
<comment type="caution">
    <text evidence="2">The sequence shown here is derived from an EMBL/GenBank/DDBJ whole genome shotgun (WGS) entry which is preliminary data.</text>
</comment>
<dbReference type="OrthoDB" id="4334168at2"/>